<evidence type="ECO:0000313" key="1">
    <source>
        <dbReference type="EMBL" id="VVO02900.1"/>
    </source>
</evidence>
<dbReference type="Proteomes" id="UP000381093">
    <property type="component" value="Unassembled WGS sequence"/>
</dbReference>
<organism evidence="1 2">
    <name type="scientific">Pseudomonas fluorescens</name>
    <dbReference type="NCBI Taxonomy" id="294"/>
    <lineage>
        <taxon>Bacteria</taxon>
        <taxon>Pseudomonadati</taxon>
        <taxon>Pseudomonadota</taxon>
        <taxon>Gammaproteobacteria</taxon>
        <taxon>Pseudomonadales</taxon>
        <taxon>Pseudomonadaceae</taxon>
        <taxon>Pseudomonas</taxon>
    </lineage>
</organism>
<gene>
    <name evidence="1" type="ORF">PS710_02811</name>
</gene>
<reference evidence="1 2" key="1">
    <citation type="submission" date="2019-09" db="EMBL/GenBank/DDBJ databases">
        <authorList>
            <person name="Chandra G."/>
            <person name="Truman W A."/>
        </authorList>
    </citation>
    <scope>NUCLEOTIDE SEQUENCE [LARGE SCALE GENOMIC DNA]</scope>
    <source>
        <strain evidence="1">PS710</strain>
    </source>
</reference>
<evidence type="ECO:0000313" key="2">
    <source>
        <dbReference type="Proteomes" id="UP000381093"/>
    </source>
</evidence>
<name>A0A5E7CDV4_PSEFL</name>
<dbReference type="RefSeq" id="WP_150765066.1">
    <property type="nucleotide sequence ID" value="NZ_CABVHW010000008.1"/>
</dbReference>
<sequence length="109" mass="11970">MTSNTSDLPYIKPTPHPENRFKALTNNCSDMPTLFIDTQAPLDVLVDAANHRIQAVTQVLENLSMRGSIECESFILSDFALLCAVPLRDGCDVLEVIGRRLRPRASGGV</sequence>
<proteinExistence type="predicted"/>
<dbReference type="AlphaFoldDB" id="A0A5E7CDV4"/>
<protein>
    <recommendedName>
        <fullName evidence="3">Short-chain dehydrogenase</fullName>
    </recommendedName>
</protein>
<accession>A0A5E7CDV4</accession>
<evidence type="ECO:0008006" key="3">
    <source>
        <dbReference type="Google" id="ProtNLM"/>
    </source>
</evidence>
<dbReference type="EMBL" id="CABVHW010000008">
    <property type="protein sequence ID" value="VVO02900.1"/>
    <property type="molecule type" value="Genomic_DNA"/>
</dbReference>